<evidence type="ECO:0000313" key="1">
    <source>
        <dbReference type="EMBL" id="KAL0916102.1"/>
    </source>
</evidence>
<gene>
    <name evidence="1" type="ORF">M5K25_013585</name>
</gene>
<name>A0ABD0V0M1_DENTH</name>
<sequence length="95" mass="10726">MEGRSLQLKKFCELWDGKGVAGCHHLALAGVVVVRKTQGMAITGRFLKVRSRRRSSRKLMAEDYMDDENMLEDAPACKNTLNGKSDFLNRDLNLL</sequence>
<dbReference type="EMBL" id="JANQDX010000011">
    <property type="protein sequence ID" value="KAL0916102.1"/>
    <property type="molecule type" value="Genomic_DNA"/>
</dbReference>
<comment type="caution">
    <text evidence="1">The sequence shown here is derived from an EMBL/GenBank/DDBJ whole genome shotgun (WGS) entry which is preliminary data.</text>
</comment>
<protein>
    <submittedName>
        <fullName evidence="1">Uncharacterized protein</fullName>
    </submittedName>
</protein>
<organism evidence="1 2">
    <name type="scientific">Dendrobium thyrsiflorum</name>
    <name type="common">Pinecone-like raceme dendrobium</name>
    <name type="synonym">Orchid</name>
    <dbReference type="NCBI Taxonomy" id="117978"/>
    <lineage>
        <taxon>Eukaryota</taxon>
        <taxon>Viridiplantae</taxon>
        <taxon>Streptophyta</taxon>
        <taxon>Embryophyta</taxon>
        <taxon>Tracheophyta</taxon>
        <taxon>Spermatophyta</taxon>
        <taxon>Magnoliopsida</taxon>
        <taxon>Liliopsida</taxon>
        <taxon>Asparagales</taxon>
        <taxon>Orchidaceae</taxon>
        <taxon>Epidendroideae</taxon>
        <taxon>Malaxideae</taxon>
        <taxon>Dendrobiinae</taxon>
        <taxon>Dendrobium</taxon>
    </lineage>
</organism>
<keyword evidence="2" id="KW-1185">Reference proteome</keyword>
<proteinExistence type="predicted"/>
<dbReference type="AlphaFoldDB" id="A0ABD0V0M1"/>
<dbReference type="Proteomes" id="UP001552299">
    <property type="component" value="Unassembled WGS sequence"/>
</dbReference>
<accession>A0ABD0V0M1</accession>
<evidence type="ECO:0000313" key="2">
    <source>
        <dbReference type="Proteomes" id="UP001552299"/>
    </source>
</evidence>
<reference evidence="1 2" key="1">
    <citation type="journal article" date="2024" name="Plant Biotechnol. J.">
        <title>Dendrobium thyrsiflorum genome and its molecular insights into genes involved in important horticultural traits.</title>
        <authorList>
            <person name="Chen B."/>
            <person name="Wang J.Y."/>
            <person name="Zheng P.J."/>
            <person name="Li K.L."/>
            <person name="Liang Y.M."/>
            <person name="Chen X.F."/>
            <person name="Zhang C."/>
            <person name="Zhao X."/>
            <person name="He X."/>
            <person name="Zhang G.Q."/>
            <person name="Liu Z.J."/>
            <person name="Xu Q."/>
        </authorList>
    </citation>
    <scope>NUCLEOTIDE SEQUENCE [LARGE SCALE GENOMIC DNA]</scope>
    <source>
        <strain evidence="1">GZMU011</strain>
    </source>
</reference>